<evidence type="ECO:0000256" key="2">
    <source>
        <dbReference type="SAM" id="Phobius"/>
    </source>
</evidence>
<sequence>MSDEEDTTRPRPRTWPIVAAVAGVVVLLVAGGIIWAAIAGGGGEAAGPSASATVAIPSPSPGTAGGATPGATEEPPPADVPVPEELDPIPPDEEAVGEDGVRVKLERIESVEGEAVSAGELSGPAIRVTIAVTNGSDQPLDLGFTVANAYAGPDRIPAGTVTLPGSVPFEGVLQPGETGTGVRIFTIPIDERGDVTITVDYGASVPTVVFSGAVG</sequence>
<reference evidence="3 4" key="1">
    <citation type="submission" date="2019-10" db="EMBL/GenBank/DDBJ databases">
        <authorList>
            <person name="Nie G."/>
            <person name="Ming H."/>
            <person name="Yi B."/>
        </authorList>
    </citation>
    <scope>NUCLEOTIDE SEQUENCE [LARGE SCALE GENOMIC DNA]</scope>
    <source>
        <strain evidence="3 4">CFH 90414</strain>
    </source>
</reference>
<dbReference type="AlphaFoldDB" id="A0A6I2F3Q2"/>
<protein>
    <recommendedName>
        <fullName evidence="5">DUF4352 domain-containing protein</fullName>
    </recommendedName>
</protein>
<evidence type="ECO:0000313" key="4">
    <source>
        <dbReference type="Proteomes" id="UP000431080"/>
    </source>
</evidence>
<feature type="transmembrane region" description="Helical" evidence="2">
    <location>
        <begin position="15"/>
        <end position="38"/>
    </location>
</feature>
<evidence type="ECO:0000313" key="3">
    <source>
        <dbReference type="EMBL" id="MRG60095.1"/>
    </source>
</evidence>
<comment type="caution">
    <text evidence="3">The sequence shown here is derived from an EMBL/GenBank/DDBJ whole genome shotgun (WGS) entry which is preliminary data.</text>
</comment>
<feature type="region of interest" description="Disordered" evidence="1">
    <location>
        <begin position="46"/>
        <end position="95"/>
    </location>
</feature>
<evidence type="ECO:0008006" key="5">
    <source>
        <dbReference type="Google" id="ProtNLM"/>
    </source>
</evidence>
<organism evidence="3 4">
    <name type="scientific">Agromyces agglutinans</name>
    <dbReference type="NCBI Taxonomy" id="2662258"/>
    <lineage>
        <taxon>Bacteria</taxon>
        <taxon>Bacillati</taxon>
        <taxon>Actinomycetota</taxon>
        <taxon>Actinomycetes</taxon>
        <taxon>Micrococcales</taxon>
        <taxon>Microbacteriaceae</taxon>
        <taxon>Agromyces</taxon>
    </lineage>
</organism>
<dbReference type="EMBL" id="WJIF01000004">
    <property type="protein sequence ID" value="MRG60095.1"/>
    <property type="molecule type" value="Genomic_DNA"/>
</dbReference>
<gene>
    <name evidence="3" type="ORF">GE115_09460</name>
</gene>
<evidence type="ECO:0000256" key="1">
    <source>
        <dbReference type="SAM" id="MobiDB-lite"/>
    </source>
</evidence>
<keyword evidence="2" id="KW-0472">Membrane</keyword>
<accession>A0A6I2F3Q2</accession>
<keyword evidence="2" id="KW-0812">Transmembrane</keyword>
<keyword evidence="2" id="KW-1133">Transmembrane helix</keyword>
<proteinExistence type="predicted"/>
<name>A0A6I2F3Q2_9MICO</name>
<dbReference type="RefSeq" id="WP_153684544.1">
    <property type="nucleotide sequence ID" value="NZ_WJIF01000004.1"/>
</dbReference>
<keyword evidence="4" id="KW-1185">Reference proteome</keyword>
<dbReference type="Proteomes" id="UP000431080">
    <property type="component" value="Unassembled WGS sequence"/>
</dbReference>
<feature type="compositionally biased region" description="Acidic residues" evidence="1">
    <location>
        <begin position="82"/>
        <end position="95"/>
    </location>
</feature>